<evidence type="ECO:0000313" key="1">
    <source>
        <dbReference type="EMBL" id="MDD1124003.1"/>
    </source>
</evidence>
<evidence type="ECO:0000313" key="2">
    <source>
        <dbReference type="Proteomes" id="UP001150531"/>
    </source>
</evidence>
<organism evidence="1 2">
    <name type="scientific">Pseudomonas aphyarum</name>
    <dbReference type="NCBI Taxonomy" id="2942629"/>
    <lineage>
        <taxon>Bacteria</taxon>
        <taxon>Pseudomonadati</taxon>
        <taxon>Pseudomonadota</taxon>
        <taxon>Gammaproteobacteria</taxon>
        <taxon>Pseudomonadales</taxon>
        <taxon>Pseudomonadaceae</taxon>
        <taxon>Pseudomonas</taxon>
    </lineage>
</organism>
<dbReference type="RefSeq" id="WP_273897184.1">
    <property type="nucleotide sequence ID" value="NZ_JAMDGS010000003.1"/>
</dbReference>
<dbReference type="Proteomes" id="UP001150531">
    <property type="component" value="Unassembled WGS sequence"/>
</dbReference>
<name>A0ABT5PJD0_9PSED</name>
<proteinExistence type="predicted"/>
<gene>
    <name evidence="1" type="ORF">M5G18_05330</name>
</gene>
<evidence type="ECO:0008006" key="3">
    <source>
        <dbReference type="Google" id="ProtNLM"/>
    </source>
</evidence>
<dbReference type="EMBL" id="JAMDGS010000003">
    <property type="protein sequence ID" value="MDD1124003.1"/>
    <property type="molecule type" value="Genomic_DNA"/>
</dbReference>
<protein>
    <recommendedName>
        <fullName evidence="3">HEPN domain-containing protein</fullName>
    </recommendedName>
</protein>
<reference evidence="1" key="1">
    <citation type="submission" date="2022-05" db="EMBL/GenBank/DDBJ databases">
        <title>Novel Pseudomonas spp. Isolated from a Rainbow Trout Aquaculture Facility.</title>
        <authorList>
            <person name="Testerman T."/>
            <person name="Graf J."/>
        </authorList>
    </citation>
    <scope>NUCLEOTIDE SEQUENCE</scope>
    <source>
        <strain evidence="1">ID386</strain>
    </source>
</reference>
<sequence length="141" mass="16274">MKSYKYGELISRMESAVEEEFYLEACWIAYSILEDRLTSILKESGGGHEKIRMMGPKLKEINTRTASNLNMRKAFFGNMLIDVEQWKNKRNSLMHAMADESRTIFEIDDDAMTLAKEGKEIVRTLCAACRRFKKMNSKSTA</sequence>
<accession>A0ABT5PJD0</accession>
<comment type="caution">
    <text evidence="1">The sequence shown here is derived from an EMBL/GenBank/DDBJ whole genome shotgun (WGS) entry which is preliminary data.</text>
</comment>
<keyword evidence="2" id="KW-1185">Reference proteome</keyword>